<evidence type="ECO:0000313" key="2">
    <source>
        <dbReference type="Proteomes" id="UP000017559"/>
    </source>
</evidence>
<keyword evidence="2" id="KW-1185">Reference proteome</keyword>
<accession>V2WSU0</accession>
<protein>
    <submittedName>
        <fullName evidence="1">Uncharacterized protein</fullName>
    </submittedName>
</protein>
<sequence length="137" mass="15963">MALHGCSEFAISGGQFTNVHGSHNVTHLTHVQGNLVQYTQQAQQELTRWDDYRHIQTGDVYVTNVIDESEVAEYDETKQGKVKIRVMRHQKVRAYRKINIARIFTGDKLGDMEFLHVQYSGEDAYKASHIFYQYYYV</sequence>
<dbReference type="EMBL" id="AWSO01001595">
    <property type="protein sequence ID" value="ESK83275.1"/>
    <property type="molecule type" value="Genomic_DNA"/>
</dbReference>
<gene>
    <name evidence="1" type="ORF">Moror_15061</name>
</gene>
<comment type="caution">
    <text evidence="1">The sequence shown here is derived from an EMBL/GenBank/DDBJ whole genome shotgun (WGS) entry which is preliminary data.</text>
</comment>
<dbReference type="AlphaFoldDB" id="V2WSU0"/>
<dbReference type="KEGG" id="mrr:Moror_15061"/>
<reference evidence="1 2" key="1">
    <citation type="journal article" date="2014" name="BMC Genomics">
        <title>Genome and secretome analysis of the hemibiotrophic fungal pathogen, Moniliophthora roreri, which causes frosty pod rot disease of cacao: mechanisms of the biotrophic and necrotrophic phases.</title>
        <authorList>
            <person name="Meinhardt L.W."/>
            <person name="Costa G.G.L."/>
            <person name="Thomazella D.P.T."/>
            <person name="Teixeira P.J.P.L."/>
            <person name="Carazzolle M.F."/>
            <person name="Schuster S.C."/>
            <person name="Carlson J.E."/>
            <person name="Guiltinan M.J."/>
            <person name="Mieczkowski P."/>
            <person name="Farmer A."/>
            <person name="Ramaraj T."/>
            <person name="Crozier J."/>
            <person name="Davis R.E."/>
            <person name="Shao J."/>
            <person name="Melnick R.L."/>
            <person name="Pereira G.A.G."/>
            <person name="Bailey B.A."/>
        </authorList>
    </citation>
    <scope>NUCLEOTIDE SEQUENCE [LARGE SCALE GENOMIC DNA]</scope>
    <source>
        <strain evidence="1 2">MCA 2997</strain>
    </source>
</reference>
<name>V2WSU0_MONRO</name>
<dbReference type="Proteomes" id="UP000017559">
    <property type="component" value="Unassembled WGS sequence"/>
</dbReference>
<organism evidence="1 2">
    <name type="scientific">Moniliophthora roreri (strain MCA 2997)</name>
    <name type="common">Cocoa frosty pod rot fungus</name>
    <name type="synonym">Crinipellis roreri</name>
    <dbReference type="NCBI Taxonomy" id="1381753"/>
    <lineage>
        <taxon>Eukaryota</taxon>
        <taxon>Fungi</taxon>
        <taxon>Dikarya</taxon>
        <taxon>Basidiomycota</taxon>
        <taxon>Agaricomycotina</taxon>
        <taxon>Agaricomycetes</taxon>
        <taxon>Agaricomycetidae</taxon>
        <taxon>Agaricales</taxon>
        <taxon>Marasmiineae</taxon>
        <taxon>Marasmiaceae</taxon>
        <taxon>Moniliophthora</taxon>
    </lineage>
</organism>
<dbReference type="HOGENOM" id="CLU_138073_1_0_1"/>
<evidence type="ECO:0000313" key="1">
    <source>
        <dbReference type="EMBL" id="ESK83275.1"/>
    </source>
</evidence>
<proteinExistence type="predicted"/>